<dbReference type="Pfam" id="PF13625">
    <property type="entry name" value="Helicase_C_3"/>
    <property type="match status" value="1"/>
</dbReference>
<reference evidence="2 3" key="1">
    <citation type="journal article" date="2014" name="BMC Genomics">
        <title>Comparison of environmental and isolate Sulfobacillus genomes reveals diverse carbon, sulfur, nitrogen, and hydrogen metabolisms.</title>
        <authorList>
            <person name="Justice N.B."/>
            <person name="Norman A."/>
            <person name="Brown C.T."/>
            <person name="Singh A."/>
            <person name="Thomas B.C."/>
            <person name="Banfield J.F."/>
        </authorList>
    </citation>
    <scope>NUCLEOTIDE SEQUENCE [LARGE SCALE GENOMIC DNA]</scope>
    <source>
        <strain evidence="2">AMDSBA3</strain>
    </source>
</reference>
<evidence type="ECO:0000259" key="1">
    <source>
        <dbReference type="Pfam" id="PF13625"/>
    </source>
</evidence>
<evidence type="ECO:0000313" key="3">
    <source>
        <dbReference type="Proteomes" id="UP000241848"/>
    </source>
</evidence>
<dbReference type="Proteomes" id="UP000241848">
    <property type="component" value="Unassembled WGS sequence"/>
</dbReference>
<dbReference type="AlphaFoldDB" id="A0A2T2WFE8"/>
<organism evidence="2 3">
    <name type="scientific">Sulfobacillus acidophilus</name>
    <dbReference type="NCBI Taxonomy" id="53633"/>
    <lineage>
        <taxon>Bacteria</taxon>
        <taxon>Bacillati</taxon>
        <taxon>Bacillota</taxon>
        <taxon>Clostridia</taxon>
        <taxon>Eubacteriales</taxon>
        <taxon>Clostridiales Family XVII. Incertae Sedis</taxon>
        <taxon>Sulfobacillus</taxon>
    </lineage>
</organism>
<dbReference type="InterPro" id="IPR032830">
    <property type="entry name" value="XPB/Ssl2_N"/>
</dbReference>
<comment type="caution">
    <text evidence="2">The sequence shown here is derived from an EMBL/GenBank/DDBJ whole genome shotgun (WGS) entry which is preliminary data.</text>
</comment>
<proteinExistence type="predicted"/>
<sequence>MNQGFRSVRSVLSSLSDNERVALGEKFGVDTNDSRTLRQIMLEPNRIARLVQQLSADGVAALKSWVLERGTWRNPPRRGPIGNGIRELAQAGYVFEAYLGPHHSLPFLPWDLMPLVTPQLWEIPWAQLADGDAERSEAPAALWSPFIYDIFQILSYTRRDPLLLTTQHTVYRRYKAKLEALLWKRPHVPPEIVVDYLLTIMEQLALFSVYDEPYRLEVSKYADEFLSQSPEALFETIFEFVFEPGRLVWPSLLSVSLAKNVAPEQSLNIAQLVQWMDSVGVSGANNQYYLNQAITDLLVFDIFELTGPQSARLSAWAYGALQRTFEQPTPQSALIQPTGEILVPPTTPLSERWAIDDLASRVKLDRVSTYRLDQDSVRRGLERGWTSEDHLKALGGLLKNPVPDNVRINLEDWYRVLGRHRIFEVTLIHSLHAEDSHSVEQLLGDEVVDRLSPTDVIIRPDRLKEIVRRLEKGGAPILAGVLKPGHSKPTKGQHPLSSHTSEPWAVRLWQASASITPSVEELRQQIRAAAQRGKSMLLTYQMAGESQPRTDYVIPMSAEEQWIQVYVAKQRRYILIDWNRILSAELDPDA</sequence>
<protein>
    <recommendedName>
        <fullName evidence="1">Helicase XPB/Ssl2 N-terminal domain-containing protein</fullName>
    </recommendedName>
</protein>
<gene>
    <name evidence="2" type="ORF">C7B45_12700</name>
</gene>
<accession>A0A2T2WFE8</accession>
<name>A0A2T2WFE8_9FIRM</name>
<feature type="domain" description="Helicase XPB/Ssl2 N-terminal" evidence="1">
    <location>
        <begin position="334"/>
        <end position="451"/>
    </location>
</feature>
<evidence type="ECO:0000313" key="2">
    <source>
        <dbReference type="EMBL" id="PSR20950.1"/>
    </source>
</evidence>
<dbReference type="EMBL" id="PXYV01000046">
    <property type="protein sequence ID" value="PSR20950.1"/>
    <property type="molecule type" value="Genomic_DNA"/>
</dbReference>